<evidence type="ECO:0000259" key="3">
    <source>
        <dbReference type="Pfam" id="PF13649"/>
    </source>
</evidence>
<protein>
    <submittedName>
        <fullName evidence="4">Class I SAM-dependent methyltransferase</fullName>
    </submittedName>
</protein>
<dbReference type="Pfam" id="PF13649">
    <property type="entry name" value="Methyltransf_25"/>
    <property type="match status" value="1"/>
</dbReference>
<name>A0AAE3LNJ9_9BACI</name>
<evidence type="ECO:0000313" key="4">
    <source>
        <dbReference type="EMBL" id="MCU9613946.1"/>
    </source>
</evidence>
<reference evidence="4" key="1">
    <citation type="submission" date="2022-10" db="EMBL/GenBank/DDBJ databases">
        <title>Description of Fervidibacillus gen. nov. in the family Fervidibacillaceae fam. nov. with two species, Fervidibacillus albus sp. nov., and Fervidibacillus halotolerans sp. nov., isolated from tidal flat sediments.</title>
        <authorList>
            <person name="Kwon K.K."/>
            <person name="Yang S.-H."/>
        </authorList>
    </citation>
    <scope>NUCLEOTIDE SEQUENCE</scope>
    <source>
        <strain evidence="4">JCM 19140</strain>
    </source>
</reference>
<dbReference type="SUPFAM" id="SSF53335">
    <property type="entry name" value="S-adenosyl-L-methionine-dependent methyltransferases"/>
    <property type="match status" value="1"/>
</dbReference>
<dbReference type="GO" id="GO:0032259">
    <property type="term" value="P:methylation"/>
    <property type="evidence" value="ECO:0007669"/>
    <property type="project" value="UniProtKB-KW"/>
</dbReference>
<dbReference type="RefSeq" id="WP_263073181.1">
    <property type="nucleotide sequence ID" value="NZ_JAOUSF010000003.1"/>
</dbReference>
<feature type="domain" description="Methyltransferase" evidence="3">
    <location>
        <begin position="40"/>
        <end position="135"/>
    </location>
</feature>
<accession>A0AAE3LNJ9</accession>
<dbReference type="Proteomes" id="UP001209318">
    <property type="component" value="Unassembled WGS sequence"/>
</dbReference>
<evidence type="ECO:0000256" key="1">
    <source>
        <dbReference type="ARBA" id="ARBA00022603"/>
    </source>
</evidence>
<dbReference type="Gene3D" id="3.40.50.150">
    <property type="entry name" value="Vaccinia Virus protein VP39"/>
    <property type="match status" value="1"/>
</dbReference>
<gene>
    <name evidence="4" type="ORF">OEV98_10270</name>
</gene>
<dbReference type="CDD" id="cd02440">
    <property type="entry name" value="AdoMet_MTases"/>
    <property type="match status" value="1"/>
</dbReference>
<dbReference type="EMBL" id="JAOUSF010000003">
    <property type="protein sequence ID" value="MCU9613946.1"/>
    <property type="molecule type" value="Genomic_DNA"/>
</dbReference>
<dbReference type="AlphaFoldDB" id="A0AAE3LNJ9"/>
<dbReference type="Gene3D" id="2.20.25.110">
    <property type="entry name" value="S-adenosyl-L-methionine-dependent methyltransferases"/>
    <property type="match status" value="1"/>
</dbReference>
<keyword evidence="2" id="KW-0808">Transferase</keyword>
<organism evidence="4 5">
    <name type="scientific">Perspicuibacillus lycopersici</name>
    <dbReference type="NCBI Taxonomy" id="1325689"/>
    <lineage>
        <taxon>Bacteria</taxon>
        <taxon>Bacillati</taxon>
        <taxon>Bacillota</taxon>
        <taxon>Bacilli</taxon>
        <taxon>Bacillales</taxon>
        <taxon>Bacillaceae</taxon>
        <taxon>Perspicuibacillus</taxon>
    </lineage>
</organism>
<dbReference type="GO" id="GO:0008168">
    <property type="term" value="F:methyltransferase activity"/>
    <property type="evidence" value="ECO:0007669"/>
    <property type="project" value="UniProtKB-KW"/>
</dbReference>
<keyword evidence="1 4" id="KW-0489">Methyltransferase</keyword>
<evidence type="ECO:0000313" key="5">
    <source>
        <dbReference type="Proteomes" id="UP001209318"/>
    </source>
</evidence>
<keyword evidence="5" id="KW-1185">Reference proteome</keyword>
<comment type="caution">
    <text evidence="4">The sequence shown here is derived from an EMBL/GenBank/DDBJ whole genome shotgun (WGS) entry which is preliminary data.</text>
</comment>
<dbReference type="InterPro" id="IPR029063">
    <property type="entry name" value="SAM-dependent_MTases_sf"/>
</dbReference>
<dbReference type="PANTHER" id="PTHR43861">
    <property type="entry name" value="TRANS-ACONITATE 2-METHYLTRANSFERASE-RELATED"/>
    <property type="match status" value="1"/>
</dbReference>
<evidence type="ECO:0000256" key="2">
    <source>
        <dbReference type="ARBA" id="ARBA00022679"/>
    </source>
</evidence>
<dbReference type="InterPro" id="IPR041698">
    <property type="entry name" value="Methyltransf_25"/>
</dbReference>
<sequence>MNYQSFAYLYDELMDEAPYDKWVCFFQKQKEKYTPNANNILDLACGTGEMSIRLSEQGYQVTGVDLSEDMLAVANEKAMNKGYRIPFYQQNMTELEGIGPFDIVVIFCDSLNYLASEKEVIETFQSVKRVLKPDGLLLFDVHSTYKIDSVYAGNTFAFNGDDISYIWSSYKGEQPYSIEHELSFFVFDEQTAQYDRYDELHKQQTYTINQYKHWLTNTGFTIQSIEADFGEAVTDTSERIFFTAQNRY</sequence>
<proteinExistence type="predicted"/>
<dbReference type="PANTHER" id="PTHR43861:SF1">
    <property type="entry name" value="TRANS-ACONITATE 2-METHYLTRANSFERASE"/>
    <property type="match status" value="1"/>
</dbReference>